<dbReference type="InterPro" id="IPR000629">
    <property type="entry name" value="RNA-helicase_DEAD-box_CS"/>
</dbReference>
<dbReference type="InterPro" id="IPR027417">
    <property type="entry name" value="P-loop_NTPase"/>
</dbReference>
<feature type="region of interest" description="Disordered" evidence="8">
    <location>
        <begin position="514"/>
        <end position="560"/>
    </location>
</feature>
<evidence type="ECO:0000256" key="3">
    <source>
        <dbReference type="ARBA" id="ARBA00022806"/>
    </source>
</evidence>
<feature type="compositionally biased region" description="Acidic residues" evidence="8">
    <location>
        <begin position="752"/>
        <end position="762"/>
    </location>
</feature>
<feature type="domain" description="Helicase C-terminal" evidence="10">
    <location>
        <begin position="272"/>
        <end position="435"/>
    </location>
</feature>
<protein>
    <recommendedName>
        <fullName evidence="7">ATP-dependent RNA helicase</fullName>
        <ecNumber evidence="7">3.6.4.13</ecNumber>
    </recommendedName>
</protein>
<comment type="catalytic activity">
    <reaction evidence="7">
        <text>ATP + H2O = ADP + phosphate + H(+)</text>
        <dbReference type="Rhea" id="RHEA:13065"/>
        <dbReference type="ChEBI" id="CHEBI:15377"/>
        <dbReference type="ChEBI" id="CHEBI:15378"/>
        <dbReference type="ChEBI" id="CHEBI:30616"/>
        <dbReference type="ChEBI" id="CHEBI:43474"/>
        <dbReference type="ChEBI" id="CHEBI:456216"/>
        <dbReference type="EC" id="3.6.4.13"/>
    </reaction>
</comment>
<dbReference type="PROSITE" id="PS51195">
    <property type="entry name" value="Q_MOTIF"/>
    <property type="match status" value="1"/>
</dbReference>
<dbReference type="PROSITE" id="PS51192">
    <property type="entry name" value="HELICASE_ATP_BIND_1"/>
    <property type="match status" value="1"/>
</dbReference>
<dbReference type="Proteomes" id="UP001491310">
    <property type="component" value="Unassembled WGS sequence"/>
</dbReference>
<dbReference type="EC" id="3.6.4.13" evidence="7"/>
<gene>
    <name evidence="12" type="ORF">WJX75_008693</name>
</gene>
<feature type="domain" description="DEAD-box RNA helicase Q" evidence="11">
    <location>
        <begin position="54"/>
        <end position="82"/>
    </location>
</feature>
<feature type="region of interest" description="Disordered" evidence="8">
    <location>
        <begin position="573"/>
        <end position="594"/>
    </location>
</feature>
<dbReference type="Pfam" id="PF00271">
    <property type="entry name" value="Helicase_C"/>
    <property type="match status" value="1"/>
</dbReference>
<dbReference type="PROSITE" id="PS00039">
    <property type="entry name" value="DEAD_ATP_HELICASE"/>
    <property type="match status" value="1"/>
</dbReference>
<dbReference type="InterPro" id="IPR025313">
    <property type="entry name" value="SPB4-like_CTE"/>
</dbReference>
<keyword evidence="2 7" id="KW-0378">Hydrolase</keyword>
<evidence type="ECO:0000256" key="2">
    <source>
        <dbReference type="ARBA" id="ARBA00022801"/>
    </source>
</evidence>
<evidence type="ECO:0000256" key="1">
    <source>
        <dbReference type="ARBA" id="ARBA00022741"/>
    </source>
</evidence>
<dbReference type="InterPro" id="IPR014014">
    <property type="entry name" value="RNA_helicase_DEAD_Q_motif"/>
</dbReference>
<proteinExistence type="inferred from homology"/>
<comment type="domain">
    <text evidence="7">The Q motif is unique to and characteristic of the DEAD box family of RNA helicases and controls ATP binding and hydrolysis.</text>
</comment>
<dbReference type="EMBL" id="JALJOT010000001">
    <property type="protein sequence ID" value="KAK9919015.1"/>
    <property type="molecule type" value="Genomic_DNA"/>
</dbReference>
<comment type="function">
    <text evidence="7">RNA helicase.</text>
</comment>
<dbReference type="SMART" id="SM01178">
    <property type="entry name" value="DUF4217"/>
    <property type="match status" value="1"/>
</dbReference>
<sequence length="829" mass="89921">MGKKPVARNTKPKRAKTEAQEIEELELRLTELDTAAALADDSKAQDGRPAERLWNFEDLPLSRYTLEGLKSAKYTRLTAIQRAALPHSLTGKDVLGAAKTGSGKTLAFVIPLVEKLYRLKWGIPDGLGGLIISPTRELAMQIFDELRKVGQKHDLSAGLLIGGKNVKDERDRVNGMNILVATPGRLLQHMDETPGFDATSLQVLVLDEADRILDMGFSGTVNAIIENLPAQRQTMLFSATQTRSVKDLARLSLQNPTYISIHAEAVAPTPLKLQQAYVICELPNKMSILWAFIKTHLRAKVLVFLSTCKQVKYTYEVLRRLRPGVPLRCIHGKMKQMKRMAAFLEFSEAKGGAVLFATDIAARGLDFPSVDWVVQMDCPEDVACYIHRVGRTARYVSGGRSLLMLLPSEKVAMLRQLENAKIPVKPLKINPNKTQPIGPALQAMLSKSTDLKELAQRALVSYMRATFLQPNKAVFDVAALPAAEYAASLGLASAPRLRFLKRVSAQAAAKAADAGTGAAGALADESEDDVSDDDETGDDINDGMDGEAAEARRCSGAGAGTSRGAAAVAIHAEADRPEEVGGGDSEGDSDDGGFVVKRRNVHDVDLSPELPEEIPTSGATKAKKEKPLKIKVGKTTGSRVVFDEEGQALQPLAQLALPDSTGEAEGEELTAEERFARAREDLRARDAADREAYRERRRQRAQQKKERARAHAASEAAGGGVQLAGSPPSDESGGEQEEPSDEEGRKRNSDSDSSDDSEDYDMDKDNQNSAAGNKRGRGTAVEEAPRKKLVLEPSHMGMAKQAEAKRSALAQLSVADQELLALSMLSRRR</sequence>
<dbReference type="InterPro" id="IPR011545">
    <property type="entry name" value="DEAD/DEAH_box_helicase_dom"/>
</dbReference>
<dbReference type="CDD" id="cd17941">
    <property type="entry name" value="DEADc_DDX10"/>
    <property type="match status" value="1"/>
</dbReference>
<keyword evidence="3 7" id="KW-0347">Helicase</keyword>
<reference evidence="12 13" key="1">
    <citation type="journal article" date="2024" name="Nat. Commun.">
        <title>Phylogenomics reveals the evolutionary origins of lichenization in chlorophyte algae.</title>
        <authorList>
            <person name="Puginier C."/>
            <person name="Libourel C."/>
            <person name="Otte J."/>
            <person name="Skaloud P."/>
            <person name="Haon M."/>
            <person name="Grisel S."/>
            <person name="Petersen M."/>
            <person name="Berrin J.G."/>
            <person name="Delaux P.M."/>
            <person name="Dal Grande F."/>
            <person name="Keller J."/>
        </authorList>
    </citation>
    <scope>NUCLEOTIDE SEQUENCE [LARGE SCALE GENOMIC DNA]</scope>
    <source>
        <strain evidence="12 13">SAG 216-7</strain>
    </source>
</reference>
<dbReference type="PROSITE" id="PS51194">
    <property type="entry name" value="HELICASE_CTER"/>
    <property type="match status" value="1"/>
</dbReference>
<comment type="caution">
    <text evidence="12">The sequence shown here is derived from an EMBL/GenBank/DDBJ whole genome shotgun (WGS) entry which is preliminary data.</text>
</comment>
<evidence type="ECO:0000256" key="7">
    <source>
        <dbReference type="RuleBase" id="RU365068"/>
    </source>
</evidence>
<dbReference type="Pfam" id="PF13959">
    <property type="entry name" value="CTE_SPB4"/>
    <property type="match status" value="1"/>
</dbReference>
<dbReference type="PANTHER" id="PTHR24031">
    <property type="entry name" value="RNA HELICASE"/>
    <property type="match status" value="1"/>
</dbReference>
<feature type="compositionally biased region" description="Low complexity" evidence="8">
    <location>
        <begin position="514"/>
        <end position="523"/>
    </location>
</feature>
<dbReference type="Pfam" id="PF00270">
    <property type="entry name" value="DEAD"/>
    <property type="match status" value="1"/>
</dbReference>
<name>A0ABR2Z604_9CHLO</name>
<dbReference type="SMART" id="SM00487">
    <property type="entry name" value="DEXDc"/>
    <property type="match status" value="1"/>
</dbReference>
<dbReference type="CDD" id="cd18787">
    <property type="entry name" value="SF2_C_DEAD"/>
    <property type="match status" value="1"/>
</dbReference>
<organism evidence="12 13">
    <name type="scientific">Coccomyxa subellipsoidea</name>
    <dbReference type="NCBI Taxonomy" id="248742"/>
    <lineage>
        <taxon>Eukaryota</taxon>
        <taxon>Viridiplantae</taxon>
        <taxon>Chlorophyta</taxon>
        <taxon>core chlorophytes</taxon>
        <taxon>Trebouxiophyceae</taxon>
        <taxon>Trebouxiophyceae incertae sedis</taxon>
        <taxon>Coccomyxaceae</taxon>
        <taxon>Coccomyxa</taxon>
    </lineage>
</organism>
<keyword evidence="1 7" id="KW-0547">Nucleotide-binding</keyword>
<evidence type="ECO:0000259" key="9">
    <source>
        <dbReference type="PROSITE" id="PS51192"/>
    </source>
</evidence>
<dbReference type="InterPro" id="IPR014001">
    <property type="entry name" value="Helicase_ATP-bd"/>
</dbReference>
<evidence type="ECO:0000259" key="10">
    <source>
        <dbReference type="PROSITE" id="PS51194"/>
    </source>
</evidence>
<evidence type="ECO:0000256" key="5">
    <source>
        <dbReference type="ARBA" id="ARBA00022884"/>
    </source>
</evidence>
<evidence type="ECO:0000313" key="13">
    <source>
        <dbReference type="Proteomes" id="UP001491310"/>
    </source>
</evidence>
<evidence type="ECO:0000256" key="6">
    <source>
        <dbReference type="PROSITE-ProRule" id="PRU00552"/>
    </source>
</evidence>
<feature type="compositionally biased region" description="Acidic residues" evidence="8">
    <location>
        <begin position="732"/>
        <end position="741"/>
    </location>
</feature>
<dbReference type="SUPFAM" id="SSF52540">
    <property type="entry name" value="P-loop containing nucleoside triphosphate hydrolases"/>
    <property type="match status" value="2"/>
</dbReference>
<keyword evidence="13" id="KW-1185">Reference proteome</keyword>
<feature type="domain" description="Helicase ATP-binding" evidence="9">
    <location>
        <begin position="85"/>
        <end position="259"/>
    </location>
</feature>
<feature type="compositionally biased region" description="Basic and acidic residues" evidence="8">
    <location>
        <begin position="671"/>
        <end position="694"/>
    </location>
</feature>
<keyword evidence="5 7" id="KW-0694">RNA-binding</keyword>
<feature type="short sequence motif" description="Q motif" evidence="6">
    <location>
        <begin position="54"/>
        <end position="82"/>
    </location>
</feature>
<feature type="compositionally biased region" description="Low complexity" evidence="8">
    <location>
        <begin position="652"/>
        <end position="661"/>
    </location>
</feature>
<accession>A0ABR2Z604</accession>
<feature type="compositionally biased region" description="Acidic residues" evidence="8">
    <location>
        <begin position="524"/>
        <end position="548"/>
    </location>
</feature>
<dbReference type="Gene3D" id="3.40.50.300">
    <property type="entry name" value="P-loop containing nucleotide triphosphate hydrolases"/>
    <property type="match status" value="2"/>
</dbReference>
<evidence type="ECO:0000259" key="11">
    <source>
        <dbReference type="PROSITE" id="PS51195"/>
    </source>
</evidence>
<feature type="compositionally biased region" description="Basic residues" evidence="8">
    <location>
        <begin position="1"/>
        <end position="14"/>
    </location>
</feature>
<keyword evidence="4 7" id="KW-0067">ATP-binding</keyword>
<feature type="region of interest" description="Disordered" evidence="8">
    <location>
        <begin position="652"/>
        <end position="799"/>
    </location>
</feature>
<evidence type="ECO:0000256" key="8">
    <source>
        <dbReference type="SAM" id="MobiDB-lite"/>
    </source>
</evidence>
<feature type="compositionally biased region" description="Basic residues" evidence="8">
    <location>
        <begin position="695"/>
        <end position="710"/>
    </location>
</feature>
<dbReference type="InterPro" id="IPR001650">
    <property type="entry name" value="Helicase_C-like"/>
</dbReference>
<evidence type="ECO:0000313" key="12">
    <source>
        <dbReference type="EMBL" id="KAK9919015.1"/>
    </source>
</evidence>
<feature type="region of interest" description="Disordered" evidence="8">
    <location>
        <begin position="1"/>
        <end position="20"/>
    </location>
</feature>
<comment type="similarity">
    <text evidence="7">Belongs to the DEAD box helicase family.</text>
</comment>
<evidence type="ECO:0000256" key="4">
    <source>
        <dbReference type="ARBA" id="ARBA00022840"/>
    </source>
</evidence>
<dbReference type="SMART" id="SM00490">
    <property type="entry name" value="HELICc"/>
    <property type="match status" value="1"/>
</dbReference>